<dbReference type="RefSeq" id="WP_345196704.1">
    <property type="nucleotide sequence ID" value="NZ_BAABFL010000401.1"/>
</dbReference>
<gene>
    <name evidence="1" type="ORF">GCM10023116_27970</name>
</gene>
<dbReference type="EMBL" id="BAABFL010000401">
    <property type="protein sequence ID" value="GAA4650514.1"/>
    <property type="molecule type" value="Genomic_DNA"/>
</dbReference>
<name>A0ABP8V3B1_9GAMM</name>
<protein>
    <submittedName>
        <fullName evidence="1">Uncharacterized protein</fullName>
    </submittedName>
</protein>
<dbReference type="Proteomes" id="UP001500604">
    <property type="component" value="Unassembled WGS sequence"/>
</dbReference>
<comment type="caution">
    <text evidence="1">The sequence shown here is derived from an EMBL/GenBank/DDBJ whole genome shotgun (WGS) entry which is preliminary data.</text>
</comment>
<organism evidence="1 2">
    <name type="scientific">Kistimonas scapharcae</name>
    <dbReference type="NCBI Taxonomy" id="1036133"/>
    <lineage>
        <taxon>Bacteria</taxon>
        <taxon>Pseudomonadati</taxon>
        <taxon>Pseudomonadota</taxon>
        <taxon>Gammaproteobacteria</taxon>
        <taxon>Oceanospirillales</taxon>
        <taxon>Endozoicomonadaceae</taxon>
        <taxon>Kistimonas</taxon>
    </lineage>
</organism>
<evidence type="ECO:0000313" key="1">
    <source>
        <dbReference type="EMBL" id="GAA4650514.1"/>
    </source>
</evidence>
<reference evidence="2" key="1">
    <citation type="journal article" date="2019" name="Int. J. Syst. Evol. Microbiol.">
        <title>The Global Catalogue of Microorganisms (GCM) 10K type strain sequencing project: providing services to taxonomists for standard genome sequencing and annotation.</title>
        <authorList>
            <consortium name="The Broad Institute Genomics Platform"/>
            <consortium name="The Broad Institute Genome Sequencing Center for Infectious Disease"/>
            <person name="Wu L."/>
            <person name="Ma J."/>
        </authorList>
    </citation>
    <scope>NUCLEOTIDE SEQUENCE [LARGE SCALE GENOMIC DNA]</scope>
    <source>
        <strain evidence="2">JCM 17805</strain>
    </source>
</reference>
<proteinExistence type="predicted"/>
<accession>A0ABP8V3B1</accession>
<keyword evidence="2" id="KW-1185">Reference proteome</keyword>
<sequence>MVGLMLALVGVALFVCALRAHLQKKVVGSVKPSQAKQGMVVSVLLLVGGLWMAVPDGPSHGDAVTSVLMTIPDSESSVNKYLTGDLDDGVAVVVNGSAGYWVKDGKVFAVNGVASNMSPGIQYSPNSVNWSSVENAVK</sequence>
<evidence type="ECO:0000313" key="2">
    <source>
        <dbReference type="Proteomes" id="UP001500604"/>
    </source>
</evidence>